<dbReference type="Pfam" id="PF13443">
    <property type="entry name" value="HTH_26"/>
    <property type="match status" value="1"/>
</dbReference>
<name>A0A5B8UU59_9SPHI</name>
<reference evidence="2 3" key="1">
    <citation type="journal article" date="2017" name="Curr. Microbiol.">
        <title>Mucilaginibacter ginsenosidivorans sp. nov., Isolated from Soil of Ginseng Field.</title>
        <authorList>
            <person name="Kim M.M."/>
            <person name="Siddiqi M.Z."/>
            <person name="Im W.T."/>
        </authorList>
    </citation>
    <scope>NUCLEOTIDE SEQUENCE [LARGE SCALE GENOMIC DNA]</scope>
    <source>
        <strain evidence="2 3">Gsoil 3017</strain>
    </source>
</reference>
<dbReference type="InterPro" id="IPR001387">
    <property type="entry name" value="Cro/C1-type_HTH"/>
</dbReference>
<evidence type="ECO:0000259" key="1">
    <source>
        <dbReference type="Pfam" id="PF13443"/>
    </source>
</evidence>
<sequence>MTNIGLYLKKRSVNLSDVSRKTGLGRSRLSKLSINPNTRVTAEELYKIALAIQEDPGEMFRELFAGLSLVNFQDNDV</sequence>
<evidence type="ECO:0000313" key="2">
    <source>
        <dbReference type="EMBL" id="QEC62584.1"/>
    </source>
</evidence>
<dbReference type="Proteomes" id="UP000321479">
    <property type="component" value="Chromosome"/>
</dbReference>
<protein>
    <submittedName>
        <fullName evidence="2">Helix-turn-helix transcriptional regulator</fullName>
    </submittedName>
</protein>
<dbReference type="RefSeq" id="WP_147031161.1">
    <property type="nucleotide sequence ID" value="NZ_CP042436.1"/>
</dbReference>
<dbReference type="SUPFAM" id="SSF47413">
    <property type="entry name" value="lambda repressor-like DNA-binding domains"/>
    <property type="match status" value="1"/>
</dbReference>
<dbReference type="GO" id="GO:0003677">
    <property type="term" value="F:DNA binding"/>
    <property type="evidence" value="ECO:0007669"/>
    <property type="project" value="InterPro"/>
</dbReference>
<dbReference type="OrthoDB" id="1123008at2"/>
<dbReference type="EMBL" id="CP042436">
    <property type="protein sequence ID" value="QEC62584.1"/>
    <property type="molecule type" value="Genomic_DNA"/>
</dbReference>
<evidence type="ECO:0000313" key="3">
    <source>
        <dbReference type="Proteomes" id="UP000321479"/>
    </source>
</evidence>
<organism evidence="2 3">
    <name type="scientific">Mucilaginibacter ginsenosidivorans</name>
    <dbReference type="NCBI Taxonomy" id="398053"/>
    <lineage>
        <taxon>Bacteria</taxon>
        <taxon>Pseudomonadati</taxon>
        <taxon>Bacteroidota</taxon>
        <taxon>Sphingobacteriia</taxon>
        <taxon>Sphingobacteriales</taxon>
        <taxon>Sphingobacteriaceae</taxon>
        <taxon>Mucilaginibacter</taxon>
    </lineage>
</organism>
<dbReference type="AlphaFoldDB" id="A0A5B8UU59"/>
<keyword evidence="3" id="KW-1185">Reference proteome</keyword>
<accession>A0A5B8UU59</accession>
<gene>
    <name evidence="2" type="ORF">FRZ54_08270</name>
</gene>
<dbReference type="InterPro" id="IPR010982">
    <property type="entry name" value="Lambda_DNA-bd_dom_sf"/>
</dbReference>
<feature type="domain" description="HTH cro/C1-type" evidence="1">
    <location>
        <begin position="7"/>
        <end position="60"/>
    </location>
</feature>
<proteinExistence type="predicted"/>
<dbReference type="KEGG" id="mgin:FRZ54_08270"/>